<dbReference type="Proteomes" id="UP000185904">
    <property type="component" value="Unassembled WGS sequence"/>
</dbReference>
<dbReference type="PANTHER" id="PTHR10728:SF40">
    <property type="entry name" value="PATATIN FAMILY PROTEIN"/>
    <property type="match status" value="1"/>
</dbReference>
<evidence type="ECO:0000256" key="3">
    <source>
        <dbReference type="ARBA" id="ARBA00022801"/>
    </source>
</evidence>
<feature type="domain" description="PLA2c" evidence="10">
    <location>
        <begin position="572"/>
        <end position="1178"/>
    </location>
</feature>
<evidence type="ECO:0000256" key="2">
    <source>
        <dbReference type="ARBA" id="ARBA00013274"/>
    </source>
</evidence>
<feature type="region of interest" description="Disordered" evidence="9">
    <location>
        <begin position="476"/>
        <end position="523"/>
    </location>
</feature>
<comment type="caution">
    <text evidence="11">The sequence shown here is derived from an EMBL/GenBank/DDBJ whole genome shotgun (WGS) entry which is preliminary data.</text>
</comment>
<dbReference type="Pfam" id="PF01735">
    <property type="entry name" value="PLA2_B"/>
    <property type="match status" value="2"/>
</dbReference>
<keyword evidence="5 7" id="KW-0443">Lipid metabolism</keyword>
<dbReference type="OrthoDB" id="6121437at2759"/>
<evidence type="ECO:0000256" key="4">
    <source>
        <dbReference type="ARBA" id="ARBA00022963"/>
    </source>
</evidence>
<evidence type="ECO:0000313" key="11">
    <source>
        <dbReference type="EMBL" id="OAL35572.1"/>
    </source>
</evidence>
<keyword evidence="4 7" id="KW-0442">Lipid degradation</keyword>
<dbReference type="SUPFAM" id="SSF52151">
    <property type="entry name" value="FabD/lysophospholipase-like"/>
    <property type="match status" value="1"/>
</dbReference>
<accession>A0A178D239</accession>
<feature type="region of interest" description="Disordered" evidence="9">
    <location>
        <begin position="1138"/>
        <end position="1178"/>
    </location>
</feature>
<evidence type="ECO:0000256" key="5">
    <source>
        <dbReference type="ARBA" id="ARBA00023098"/>
    </source>
</evidence>
<feature type="compositionally biased region" description="Polar residues" evidence="9">
    <location>
        <begin position="503"/>
        <end position="519"/>
    </location>
</feature>
<comment type="similarity">
    <text evidence="1 8">Belongs to the lysophospholipase family.</text>
</comment>
<feature type="compositionally biased region" description="Acidic residues" evidence="9">
    <location>
        <begin position="488"/>
        <end position="501"/>
    </location>
</feature>
<dbReference type="GO" id="GO:0046475">
    <property type="term" value="P:glycerophospholipid catabolic process"/>
    <property type="evidence" value="ECO:0007669"/>
    <property type="project" value="TreeGrafter"/>
</dbReference>
<dbReference type="GO" id="GO:0004622">
    <property type="term" value="F:phosphatidylcholine lysophospholipase activity"/>
    <property type="evidence" value="ECO:0007669"/>
    <property type="project" value="UniProtKB-EC"/>
</dbReference>
<evidence type="ECO:0000256" key="6">
    <source>
        <dbReference type="ARBA" id="ARBA00049531"/>
    </source>
</evidence>
<dbReference type="PROSITE" id="PS51210">
    <property type="entry name" value="PLA2C"/>
    <property type="match status" value="1"/>
</dbReference>
<dbReference type="InterPro" id="IPR002642">
    <property type="entry name" value="LysoPLipase_cat_dom"/>
</dbReference>
<sequence length="1178" mass="132585">MAAIHRNCLFCQQKPWTDGELELLNWYSVNLNGRLDTRVCFFHNQKQIQCLRRVRGRVHQESRRRKVPVEELKQRIFMDHYREMKEDEKISKSCILIWSSYQLIELSQPDQVSGAIEKCFIDIFKAAMSSTFVTSASRSGSQPQIFARDRRLHNRPAVSSCGPRNLKVGAPVYRMFLKKYCEGGEPANMTPKYVETIINKSSWLAVEAPEDESRLVVAPQSEGVAKSRIRKEWNAIQQITVPELLRTLRTTLQAEIVEFSFDYFMMHRQCWRLLRLVKDAIDPRMQKLFGPGYLQTDAQLPFLVGYIFMTMNKDETLARVGWTSTSTATVSSRFSRAVGSSGGESSGRAMSAAAAPASRVINWWSVVDRAESWWRDSICIESLQQHQAGEQDNALMATVNDEELADYPISNAAPNRQATLPGDRHRRLESSAVSSLLTSKRLSRCIALVNTWLPRTSETTEQQEYEESILRKHYPESRRRHDLSHLAEEEEMPEEDEDEEVPSNKSHPSSPEQSSTGTTGARAKVKGKLKSFWNKTIVPAFPEAVADISIIKAALKVEATITKELRDTTRHPEVAQKATVRRGFDLAPEEIQFREQRKVKVRDAFCRYLNLDPSEVHVDDVPVVAFGGSGGGYRAMIGFLGYCEEMKRTGMWDLLTYVAGVSGSCWGLAAYYTWAGASMKAVIDHCQKRLHPHHPLSPEAVREVLNAPGGPTKTLGPLIQKHRSGLSTVAMDLYSVFTTGHLFLNHDPALEPPGLRGSFGVKKEVAGFHENWLKWSSANMYLLDGSEPLPILTAIRHERPWKDWVDKEHPFKNEDPETKEHQEAQDAWFNWFEISPIEVGCDELEAWCPTWAFGRPFEQGHDTMQLPEQSLALLLGLCTSAPAGPLTSYLATIKRSLPAGFIGNSINDMARGIARLWGPKGKEEFQAHHPLHAVNEHNFMFHLTRGENRDKPSPPIENSPRIHLIDSGMDNNCPTYVMLHPSRQVDVILNMDASSDVLKGSFQERVDQIASRRCLKFTKRHPEVEAGTDPKDPDRFKGLYAQIYDGSILEERPKQVIDSYGHEVTNPPAPPCLHESTMIYLPLLPNQGAVADFDPSTAKFSGSYNLVWTGEQVEMLVKVCCANYEAGEDAIKTVLREQWQKKRAKRGAAGDSSASRPPAGPIPPPPPPSTPSAEAHTQ</sequence>
<dbReference type="RefSeq" id="XP_022500584.1">
    <property type="nucleotide sequence ID" value="XM_022643485.1"/>
</dbReference>
<name>A0A178D239_9EURO</name>
<feature type="compositionally biased region" description="Pro residues" evidence="9">
    <location>
        <begin position="1158"/>
        <end position="1170"/>
    </location>
</feature>
<evidence type="ECO:0000259" key="10">
    <source>
        <dbReference type="PROSITE" id="PS51210"/>
    </source>
</evidence>
<keyword evidence="3 7" id="KW-0378">Hydrolase</keyword>
<proteinExistence type="inferred from homology"/>
<evidence type="ECO:0000256" key="7">
    <source>
        <dbReference type="PROSITE-ProRule" id="PRU00555"/>
    </source>
</evidence>
<dbReference type="Gene3D" id="3.40.1090.10">
    <property type="entry name" value="Cytosolic phospholipase A2 catalytic domain"/>
    <property type="match status" value="1"/>
</dbReference>
<evidence type="ECO:0000256" key="8">
    <source>
        <dbReference type="RuleBase" id="RU362103"/>
    </source>
</evidence>
<dbReference type="PANTHER" id="PTHR10728">
    <property type="entry name" value="CYTOSOLIC PHOSPHOLIPASE A2"/>
    <property type="match status" value="1"/>
</dbReference>
<evidence type="ECO:0000256" key="1">
    <source>
        <dbReference type="ARBA" id="ARBA00008780"/>
    </source>
</evidence>
<dbReference type="GO" id="GO:0005829">
    <property type="term" value="C:cytosol"/>
    <property type="evidence" value="ECO:0007669"/>
    <property type="project" value="TreeGrafter"/>
</dbReference>
<comment type="catalytic activity">
    <reaction evidence="6 8">
        <text>a 1-acyl-sn-glycero-3-phosphocholine + H2O = sn-glycerol 3-phosphocholine + a fatty acid + H(+)</text>
        <dbReference type="Rhea" id="RHEA:15177"/>
        <dbReference type="ChEBI" id="CHEBI:15377"/>
        <dbReference type="ChEBI" id="CHEBI:15378"/>
        <dbReference type="ChEBI" id="CHEBI:16870"/>
        <dbReference type="ChEBI" id="CHEBI:28868"/>
        <dbReference type="ChEBI" id="CHEBI:58168"/>
        <dbReference type="EC" id="3.1.1.5"/>
    </reaction>
</comment>
<evidence type="ECO:0000256" key="9">
    <source>
        <dbReference type="SAM" id="MobiDB-lite"/>
    </source>
</evidence>
<dbReference type="EMBL" id="LVCJ01000029">
    <property type="protein sequence ID" value="OAL35572.1"/>
    <property type="molecule type" value="Genomic_DNA"/>
</dbReference>
<dbReference type="AlphaFoldDB" id="A0A178D239"/>
<dbReference type="EC" id="3.1.1.5" evidence="2 8"/>
<dbReference type="GO" id="GO:0004623">
    <property type="term" value="F:phospholipase A2 activity"/>
    <property type="evidence" value="ECO:0007669"/>
    <property type="project" value="TreeGrafter"/>
</dbReference>
<evidence type="ECO:0000313" key="12">
    <source>
        <dbReference type="Proteomes" id="UP000185904"/>
    </source>
</evidence>
<reference evidence="11 12" key="1">
    <citation type="submission" date="2016-03" db="EMBL/GenBank/DDBJ databases">
        <title>The draft genome sequence of Fonsecaea nubica causative agent of cutaneous subcutaneous infection in human host.</title>
        <authorList>
            <person name="Costa F."/>
            <person name="Sybren D.H."/>
            <person name="Raittz R.T."/>
            <person name="Weiss V.A."/>
            <person name="Leao A.C."/>
            <person name="Gomes R."/>
            <person name="De Souza E.M."/>
            <person name="Pedrosa F.O."/>
            <person name="Steffens M.B."/>
            <person name="Bombassaro A."/>
            <person name="Tadra-Sfeir M.Z."/>
            <person name="Moreno L.F."/>
            <person name="Najafzadeh M.J."/>
            <person name="Felipe M.S."/>
            <person name="Teixeira M."/>
            <person name="Sun J."/>
            <person name="Xi L."/>
            <person name="Castro M.A."/>
            <person name="Vicente V.A."/>
        </authorList>
    </citation>
    <scope>NUCLEOTIDE SEQUENCE [LARGE SCALE GENOMIC DNA]</scope>
    <source>
        <strain evidence="11 12">CBS 269.64</strain>
    </source>
</reference>
<dbReference type="GeneID" id="34588608"/>
<protein>
    <recommendedName>
        <fullName evidence="2 8">Lysophospholipase</fullName>
        <ecNumber evidence="2 8">3.1.1.5</ecNumber>
    </recommendedName>
</protein>
<organism evidence="11 12">
    <name type="scientific">Fonsecaea nubica</name>
    <dbReference type="NCBI Taxonomy" id="856822"/>
    <lineage>
        <taxon>Eukaryota</taxon>
        <taxon>Fungi</taxon>
        <taxon>Dikarya</taxon>
        <taxon>Ascomycota</taxon>
        <taxon>Pezizomycotina</taxon>
        <taxon>Eurotiomycetes</taxon>
        <taxon>Chaetothyriomycetidae</taxon>
        <taxon>Chaetothyriales</taxon>
        <taxon>Herpotrichiellaceae</taxon>
        <taxon>Fonsecaea</taxon>
    </lineage>
</organism>
<feature type="compositionally biased region" description="Basic and acidic residues" evidence="9">
    <location>
        <begin position="476"/>
        <end position="487"/>
    </location>
</feature>
<gene>
    <name evidence="11" type="ORF">AYO20_05191</name>
</gene>
<dbReference type="SMART" id="SM00022">
    <property type="entry name" value="PLAc"/>
    <property type="match status" value="1"/>
</dbReference>
<keyword evidence="12" id="KW-1185">Reference proteome</keyword>
<dbReference type="InterPro" id="IPR016035">
    <property type="entry name" value="Acyl_Trfase/lysoPLipase"/>
</dbReference>